<dbReference type="Gene3D" id="3.30.70.580">
    <property type="entry name" value="Pseudouridine synthase I, catalytic domain, N-terminal subdomain"/>
    <property type="match status" value="1"/>
</dbReference>
<evidence type="ECO:0000259" key="8">
    <source>
        <dbReference type="Pfam" id="PF01416"/>
    </source>
</evidence>
<name>A0A315Y217_RUMFL</name>
<dbReference type="NCBIfam" id="TIGR00071">
    <property type="entry name" value="hisT_truA"/>
    <property type="match status" value="1"/>
</dbReference>
<feature type="domain" description="Pseudouridine synthase I TruA alpha/beta" evidence="8">
    <location>
        <begin position="9"/>
        <end position="104"/>
    </location>
</feature>
<dbReference type="InterPro" id="IPR020103">
    <property type="entry name" value="PsdUridine_synth_cat_dom_sf"/>
</dbReference>
<dbReference type="HAMAP" id="MF_00171">
    <property type="entry name" value="TruA"/>
    <property type="match status" value="1"/>
</dbReference>
<reference evidence="9 10" key="1">
    <citation type="submission" date="2018-05" db="EMBL/GenBank/DDBJ databases">
        <title>The Hungate 1000. A catalogue of reference genomes from the rumen microbiome.</title>
        <authorList>
            <person name="Kelly W."/>
        </authorList>
    </citation>
    <scope>NUCLEOTIDE SEQUENCE [LARGE SCALE GENOMIC DNA]</scope>
    <source>
        <strain evidence="9 10">SAb67</strain>
    </source>
</reference>
<dbReference type="AlphaFoldDB" id="A0A315Y217"/>
<dbReference type="STRING" id="1265.SAMN02910280_1637"/>
<dbReference type="InterPro" id="IPR020097">
    <property type="entry name" value="PsdUridine_synth_TruA_a/b_dom"/>
</dbReference>
<dbReference type="GO" id="GO:0160147">
    <property type="term" value="F:tRNA pseudouridine(38-40) synthase activity"/>
    <property type="evidence" value="ECO:0007669"/>
    <property type="project" value="UniProtKB-EC"/>
</dbReference>
<dbReference type="CDD" id="cd02570">
    <property type="entry name" value="PseudoU_synth_EcTruA"/>
    <property type="match status" value="1"/>
</dbReference>
<comment type="function">
    <text evidence="4">Formation of pseudouridine at positions 38, 39 and 40 in the anticodon stem and loop of transfer RNAs.</text>
</comment>
<dbReference type="EC" id="5.4.99.12" evidence="4"/>
<evidence type="ECO:0000313" key="9">
    <source>
        <dbReference type="EMBL" id="PWJ13493.1"/>
    </source>
</evidence>
<proteinExistence type="inferred from homology"/>
<evidence type="ECO:0000256" key="6">
    <source>
        <dbReference type="PIRSR" id="PIRSR001430-2"/>
    </source>
</evidence>
<keyword evidence="2 4" id="KW-0819">tRNA processing</keyword>
<dbReference type="PANTHER" id="PTHR11142">
    <property type="entry name" value="PSEUDOURIDYLATE SYNTHASE"/>
    <property type="match status" value="1"/>
</dbReference>
<keyword evidence="3 4" id="KW-0413">Isomerase</keyword>
<sequence>MRNLKVTIAYRGTKYHGFQRQSNAVTVQEVLEKALSKVLNEPVTITGCSRTDTGVHANMFCFNVKTSSRIHCLGFCRGVNGELPDDISILSCEDVPEDFHARFDCKGKEYIYKIHCSESKNPFAADLMLHYRRKFDIEAARKAAQYFVGTHDFSSFCADCTNVSTTVRTIYSFRIENSGDSVIMLVKGNGFLYNMIRIMAGTLLDVSEKRISPDDIPAILAAKDRLKAGRTAMAHGLYLNRVFYSEDELMKDTY</sequence>
<feature type="binding site" evidence="4 6">
    <location>
        <position position="110"/>
    </location>
    <ligand>
        <name>substrate</name>
    </ligand>
</feature>
<accession>A0A315Y217</accession>
<evidence type="ECO:0000256" key="2">
    <source>
        <dbReference type="ARBA" id="ARBA00022694"/>
    </source>
</evidence>
<dbReference type="OrthoDB" id="9811823at2"/>
<comment type="caution">
    <text evidence="4">Lacks conserved residue(s) required for the propagation of feature annotation.</text>
</comment>
<dbReference type="Proteomes" id="UP000245720">
    <property type="component" value="Unassembled WGS sequence"/>
</dbReference>
<feature type="active site" description="Nucleophile" evidence="4 5">
    <location>
        <position position="52"/>
    </location>
</feature>
<protein>
    <recommendedName>
        <fullName evidence="4">tRNA pseudouridine synthase A</fullName>
        <ecNumber evidence="4">5.4.99.12</ecNumber>
    </recommendedName>
    <alternativeName>
        <fullName evidence="4">tRNA pseudouridine(38-40) synthase</fullName>
    </alternativeName>
    <alternativeName>
        <fullName evidence="4">tRNA pseudouridylate synthase I</fullName>
    </alternativeName>
    <alternativeName>
        <fullName evidence="4">tRNA-uridine isomerase I</fullName>
    </alternativeName>
</protein>
<dbReference type="EMBL" id="QGDI01000004">
    <property type="protein sequence ID" value="PWJ13493.1"/>
    <property type="molecule type" value="Genomic_DNA"/>
</dbReference>
<feature type="domain" description="Pseudouridine synthase I TruA alpha/beta" evidence="8">
    <location>
        <begin position="143"/>
        <end position="244"/>
    </location>
</feature>
<dbReference type="Pfam" id="PF01416">
    <property type="entry name" value="PseudoU_synth_1"/>
    <property type="match status" value="2"/>
</dbReference>
<gene>
    <name evidence="4" type="primary">truA</name>
    <name evidence="9" type="ORF">IE37_01298</name>
</gene>
<evidence type="ECO:0000256" key="7">
    <source>
        <dbReference type="RuleBase" id="RU003792"/>
    </source>
</evidence>
<comment type="similarity">
    <text evidence="1 4 7">Belongs to the tRNA pseudouridine synthase TruA family.</text>
</comment>
<comment type="caution">
    <text evidence="9">The sequence shown here is derived from an EMBL/GenBank/DDBJ whole genome shotgun (WGS) entry which is preliminary data.</text>
</comment>
<comment type="catalytic activity">
    <reaction evidence="4 7">
        <text>uridine(38/39/40) in tRNA = pseudouridine(38/39/40) in tRNA</text>
        <dbReference type="Rhea" id="RHEA:22376"/>
        <dbReference type="Rhea" id="RHEA-COMP:10085"/>
        <dbReference type="Rhea" id="RHEA-COMP:10087"/>
        <dbReference type="ChEBI" id="CHEBI:65314"/>
        <dbReference type="ChEBI" id="CHEBI:65315"/>
        <dbReference type="EC" id="5.4.99.12"/>
    </reaction>
</comment>
<evidence type="ECO:0000256" key="1">
    <source>
        <dbReference type="ARBA" id="ARBA00009375"/>
    </source>
</evidence>
<dbReference type="InterPro" id="IPR020094">
    <property type="entry name" value="TruA/RsuA/RluB/E/F_N"/>
</dbReference>
<dbReference type="InterPro" id="IPR020095">
    <property type="entry name" value="PsdUridine_synth_TruA_C"/>
</dbReference>
<organism evidence="9 10">
    <name type="scientific">Ruminococcus flavefaciens</name>
    <dbReference type="NCBI Taxonomy" id="1265"/>
    <lineage>
        <taxon>Bacteria</taxon>
        <taxon>Bacillati</taxon>
        <taxon>Bacillota</taxon>
        <taxon>Clostridia</taxon>
        <taxon>Eubacteriales</taxon>
        <taxon>Oscillospiraceae</taxon>
        <taxon>Ruminococcus</taxon>
    </lineage>
</organism>
<evidence type="ECO:0000313" key="10">
    <source>
        <dbReference type="Proteomes" id="UP000245720"/>
    </source>
</evidence>
<dbReference type="PIRSF" id="PIRSF001430">
    <property type="entry name" value="tRNA_psdUrid_synth"/>
    <property type="match status" value="1"/>
</dbReference>
<dbReference type="GO" id="GO:0031119">
    <property type="term" value="P:tRNA pseudouridine synthesis"/>
    <property type="evidence" value="ECO:0007669"/>
    <property type="project" value="UniProtKB-UniRule"/>
</dbReference>
<evidence type="ECO:0000256" key="4">
    <source>
        <dbReference type="HAMAP-Rule" id="MF_00171"/>
    </source>
</evidence>
<dbReference type="InterPro" id="IPR001406">
    <property type="entry name" value="PsdUridine_synth_TruA"/>
</dbReference>
<dbReference type="GO" id="GO:0003723">
    <property type="term" value="F:RNA binding"/>
    <property type="evidence" value="ECO:0007669"/>
    <property type="project" value="InterPro"/>
</dbReference>
<dbReference type="SUPFAM" id="SSF55120">
    <property type="entry name" value="Pseudouridine synthase"/>
    <property type="match status" value="1"/>
</dbReference>
<evidence type="ECO:0000256" key="5">
    <source>
        <dbReference type="PIRSR" id="PIRSR001430-1"/>
    </source>
</evidence>
<dbReference type="RefSeq" id="WP_109726117.1">
    <property type="nucleotide sequence ID" value="NZ_CACVSX010000002.1"/>
</dbReference>
<dbReference type="Gene3D" id="3.30.70.660">
    <property type="entry name" value="Pseudouridine synthase I, catalytic domain, C-terminal subdomain"/>
    <property type="match status" value="1"/>
</dbReference>
<evidence type="ECO:0000256" key="3">
    <source>
        <dbReference type="ARBA" id="ARBA00023235"/>
    </source>
</evidence>
<dbReference type="FunFam" id="3.30.70.580:FF:000001">
    <property type="entry name" value="tRNA pseudouridine synthase A"/>
    <property type="match status" value="1"/>
</dbReference>
<dbReference type="PANTHER" id="PTHR11142:SF0">
    <property type="entry name" value="TRNA PSEUDOURIDINE SYNTHASE-LIKE 1"/>
    <property type="match status" value="1"/>
</dbReference>
<comment type="subunit">
    <text evidence="4">Homodimer.</text>
</comment>